<dbReference type="Gene3D" id="1.10.472.80">
    <property type="entry name" value="Ypt/Rab-GAP domain of gyp1p, domain 3"/>
    <property type="match status" value="1"/>
</dbReference>
<protein>
    <recommendedName>
        <fullName evidence="2">Rab-GAP TBC domain-containing protein</fullName>
    </recommendedName>
</protein>
<sequence>MSHTSTSWAQVRRGPGTAVRAPAGTKYRVYGLVVVNGGADDRDTGRRRTIYMSSDPSDGGGHTAVGAEAVDEWAETSPKSVDFAATKVAAPTSSGDSGALDAHCSVNVREYEQLAKMVLSMPLGVSVDERSTVRAYAWGNRVARDVRPLVWRLLCNCVPSTPASHSRQEAELRRKRQEYQNFVSKYYKMTIADFLRWHSPERHTGKYWENRSVFRSPRGPRVSCGSVTSEMVSPDDGAILTQIALDLPRHTQAIFHHPKTAAALVRCLFLWSRRYPAVGYVQGIDDIMVVFLFVFLEEAINQFNLSHSRGESLERSGASEETEASISEPDSRNTSVRRSCISPQVVYCNDVNEMDVALACLPVEMLQAAEADAYLCGGFFLSWLQDNFVQGQPGIRRTVNLMERVIAVVDPELLQAITFHGIGLMDCCFQWFHCLLARELSVDRLLVLWEKYMALGNSEMVLDFHAYVCAELLRGVRDSVIGKPVDEILKCLKDPLGVRSGHSFQGSPGESVSNRHWLDELIGRSSQLFRDYPPSSIT</sequence>
<gene>
    <name evidence="3" type="ORF">TVY486_0201340</name>
</gene>
<dbReference type="Gene3D" id="1.10.8.270">
    <property type="entry name" value="putative rabgap domain of human tbc1 domain family member 14 like domains"/>
    <property type="match status" value="1"/>
</dbReference>
<dbReference type="Pfam" id="PF00566">
    <property type="entry name" value="RabGAP-TBC"/>
    <property type="match status" value="2"/>
</dbReference>
<reference evidence="3" key="1">
    <citation type="journal article" date="2012" name="Proc. Natl. Acad. Sci. U.S.A.">
        <title>Antigenic diversity is generated by distinct evolutionary mechanisms in African trypanosome species.</title>
        <authorList>
            <person name="Jackson A.P."/>
            <person name="Berry A."/>
            <person name="Aslett M."/>
            <person name="Allison H.C."/>
            <person name="Burton P."/>
            <person name="Vavrova-Anderson J."/>
            <person name="Brown R."/>
            <person name="Browne H."/>
            <person name="Corton N."/>
            <person name="Hauser H."/>
            <person name="Gamble J."/>
            <person name="Gilderthorp R."/>
            <person name="Marcello L."/>
            <person name="McQuillan J."/>
            <person name="Otto T.D."/>
            <person name="Quail M.A."/>
            <person name="Sanders M.J."/>
            <person name="van Tonder A."/>
            <person name="Ginger M.L."/>
            <person name="Field M.C."/>
            <person name="Barry J.D."/>
            <person name="Hertz-Fowler C."/>
            <person name="Berriman M."/>
        </authorList>
    </citation>
    <scope>NUCLEOTIDE SEQUENCE</scope>
    <source>
        <strain evidence="3">Y486</strain>
    </source>
</reference>
<feature type="domain" description="Rab-GAP TBC" evidence="2">
    <location>
        <begin position="141"/>
        <end position="456"/>
    </location>
</feature>
<organism evidence="3">
    <name type="scientific">Trypanosoma vivax (strain Y486)</name>
    <dbReference type="NCBI Taxonomy" id="1055687"/>
    <lineage>
        <taxon>Eukaryota</taxon>
        <taxon>Discoba</taxon>
        <taxon>Euglenozoa</taxon>
        <taxon>Kinetoplastea</taxon>
        <taxon>Metakinetoplastina</taxon>
        <taxon>Trypanosomatida</taxon>
        <taxon>Trypanosomatidae</taxon>
        <taxon>Trypanosoma</taxon>
        <taxon>Duttonella</taxon>
    </lineage>
</organism>
<proteinExistence type="predicted"/>
<dbReference type="PANTHER" id="PTHR22957">
    <property type="entry name" value="TBC1 DOMAIN FAMILY MEMBER GTPASE-ACTIVATING PROTEIN"/>
    <property type="match status" value="1"/>
</dbReference>
<dbReference type="PANTHER" id="PTHR22957:SF212">
    <property type="entry name" value="RELATED TO THE N TERMINUS OF TRE ONCOGENE, ISOFORM A"/>
    <property type="match status" value="1"/>
</dbReference>
<evidence type="ECO:0000259" key="2">
    <source>
        <dbReference type="PROSITE" id="PS50086"/>
    </source>
</evidence>
<dbReference type="OMA" id="FLWSRRY"/>
<dbReference type="SMART" id="SM00164">
    <property type="entry name" value="TBC"/>
    <property type="match status" value="1"/>
</dbReference>
<dbReference type="VEuPathDB" id="TriTrypDB:TvY486_0201340"/>
<dbReference type="InterPro" id="IPR000195">
    <property type="entry name" value="Rab-GAP-TBC_dom"/>
</dbReference>
<dbReference type="EMBL" id="HE573018">
    <property type="protein sequence ID" value="CCC46721.1"/>
    <property type="molecule type" value="Genomic_DNA"/>
</dbReference>
<dbReference type="PROSITE" id="PS50086">
    <property type="entry name" value="TBC_RABGAP"/>
    <property type="match status" value="1"/>
</dbReference>
<evidence type="ECO:0000313" key="3">
    <source>
        <dbReference type="EMBL" id="CCC46721.1"/>
    </source>
</evidence>
<accession>G0TRZ7</accession>
<dbReference type="InterPro" id="IPR035969">
    <property type="entry name" value="Rab-GAP_TBC_sf"/>
</dbReference>
<evidence type="ECO:0000256" key="1">
    <source>
        <dbReference type="SAM" id="MobiDB-lite"/>
    </source>
</evidence>
<dbReference type="AlphaFoldDB" id="G0TRZ7"/>
<name>G0TRZ7_TRYVY</name>
<feature type="region of interest" description="Disordered" evidence="1">
    <location>
        <begin position="314"/>
        <end position="335"/>
    </location>
</feature>
<dbReference type="GO" id="GO:0005096">
    <property type="term" value="F:GTPase activator activity"/>
    <property type="evidence" value="ECO:0007669"/>
    <property type="project" value="TreeGrafter"/>
</dbReference>
<dbReference type="SUPFAM" id="SSF47923">
    <property type="entry name" value="Ypt/Rab-GAP domain of gyp1p"/>
    <property type="match status" value="2"/>
</dbReference>